<dbReference type="InterPro" id="IPR036388">
    <property type="entry name" value="WH-like_DNA-bd_sf"/>
</dbReference>
<gene>
    <name evidence="2" type="ORF">CLV43_102530</name>
</gene>
<dbReference type="EMBL" id="PVTF01000002">
    <property type="protein sequence ID" value="PRY44965.1"/>
    <property type="molecule type" value="Genomic_DNA"/>
</dbReference>
<dbReference type="InterPro" id="IPR000835">
    <property type="entry name" value="HTH_MarR-typ"/>
</dbReference>
<sequence length="160" mass="17313">MTSSHRRGPRTADVSSAVESAAEVLTALWDRTQQTSRTRVSPSQMQALAIVERHGQINLNGLAAELDAIPSSASRLCDRLQAAGLLTRAASVHNRREVMLALTRDGRALLAEIGRNRHQALARILADMSPDGREALLTGLSEFNDAVRSAGADEPWEQHA</sequence>
<keyword evidence="3" id="KW-1185">Reference proteome</keyword>
<protein>
    <submittedName>
        <fullName evidence="2">DNA-binding MarR family transcriptional regulator</fullName>
    </submittedName>
</protein>
<dbReference type="SUPFAM" id="SSF46785">
    <property type="entry name" value="Winged helix' DNA-binding domain"/>
    <property type="match status" value="1"/>
</dbReference>
<dbReference type="GO" id="GO:0003677">
    <property type="term" value="F:DNA binding"/>
    <property type="evidence" value="ECO:0007669"/>
    <property type="project" value="UniProtKB-KW"/>
</dbReference>
<dbReference type="Pfam" id="PF01047">
    <property type="entry name" value="MarR"/>
    <property type="match status" value="1"/>
</dbReference>
<dbReference type="AlphaFoldDB" id="A0A2T0TH73"/>
<accession>A0A2T0TH73</accession>
<dbReference type="SMART" id="SM00347">
    <property type="entry name" value="HTH_MARR"/>
    <property type="match status" value="1"/>
</dbReference>
<feature type="domain" description="HTH marR-type" evidence="1">
    <location>
        <begin position="11"/>
        <end position="145"/>
    </location>
</feature>
<dbReference type="InterPro" id="IPR036390">
    <property type="entry name" value="WH_DNA-bd_sf"/>
</dbReference>
<dbReference type="PROSITE" id="PS50995">
    <property type="entry name" value="HTH_MARR_2"/>
    <property type="match status" value="1"/>
</dbReference>
<organism evidence="2 3">
    <name type="scientific">Umezawaea tangerina</name>
    <dbReference type="NCBI Taxonomy" id="84725"/>
    <lineage>
        <taxon>Bacteria</taxon>
        <taxon>Bacillati</taxon>
        <taxon>Actinomycetota</taxon>
        <taxon>Actinomycetes</taxon>
        <taxon>Pseudonocardiales</taxon>
        <taxon>Pseudonocardiaceae</taxon>
        <taxon>Umezawaea</taxon>
    </lineage>
</organism>
<dbReference type="InterPro" id="IPR039422">
    <property type="entry name" value="MarR/SlyA-like"/>
</dbReference>
<name>A0A2T0TH73_9PSEU</name>
<dbReference type="OrthoDB" id="3830756at2"/>
<dbReference type="GO" id="GO:0003700">
    <property type="term" value="F:DNA-binding transcription factor activity"/>
    <property type="evidence" value="ECO:0007669"/>
    <property type="project" value="InterPro"/>
</dbReference>
<dbReference type="PANTHER" id="PTHR33164:SF43">
    <property type="entry name" value="HTH-TYPE TRANSCRIPTIONAL REPRESSOR YETL"/>
    <property type="match status" value="1"/>
</dbReference>
<dbReference type="PANTHER" id="PTHR33164">
    <property type="entry name" value="TRANSCRIPTIONAL REGULATOR, MARR FAMILY"/>
    <property type="match status" value="1"/>
</dbReference>
<evidence type="ECO:0000259" key="1">
    <source>
        <dbReference type="PROSITE" id="PS50995"/>
    </source>
</evidence>
<dbReference type="RefSeq" id="WP_106186530.1">
    <property type="nucleotide sequence ID" value="NZ_PVTF01000002.1"/>
</dbReference>
<keyword evidence="2" id="KW-0238">DNA-binding</keyword>
<evidence type="ECO:0000313" key="3">
    <source>
        <dbReference type="Proteomes" id="UP000239494"/>
    </source>
</evidence>
<evidence type="ECO:0000313" key="2">
    <source>
        <dbReference type="EMBL" id="PRY44965.1"/>
    </source>
</evidence>
<proteinExistence type="predicted"/>
<dbReference type="Gene3D" id="1.10.10.10">
    <property type="entry name" value="Winged helix-like DNA-binding domain superfamily/Winged helix DNA-binding domain"/>
    <property type="match status" value="1"/>
</dbReference>
<reference evidence="2 3" key="1">
    <citation type="submission" date="2018-03" db="EMBL/GenBank/DDBJ databases">
        <title>Genomic Encyclopedia of Archaeal and Bacterial Type Strains, Phase II (KMG-II): from individual species to whole genera.</title>
        <authorList>
            <person name="Goeker M."/>
        </authorList>
    </citation>
    <scope>NUCLEOTIDE SEQUENCE [LARGE SCALE GENOMIC DNA]</scope>
    <source>
        <strain evidence="2 3">DSM 44720</strain>
    </source>
</reference>
<dbReference type="Proteomes" id="UP000239494">
    <property type="component" value="Unassembled WGS sequence"/>
</dbReference>
<dbReference type="GO" id="GO:0006950">
    <property type="term" value="P:response to stress"/>
    <property type="evidence" value="ECO:0007669"/>
    <property type="project" value="TreeGrafter"/>
</dbReference>
<comment type="caution">
    <text evidence="2">The sequence shown here is derived from an EMBL/GenBank/DDBJ whole genome shotgun (WGS) entry which is preliminary data.</text>
</comment>